<reference evidence="3 4" key="1">
    <citation type="submission" date="2018-02" db="EMBL/GenBank/DDBJ databases">
        <title>Genome sequences of Apibacter spp., gut symbionts of Asian honey bees.</title>
        <authorList>
            <person name="Kwong W.K."/>
            <person name="Steele M.I."/>
            <person name="Moran N.A."/>
        </authorList>
    </citation>
    <scope>NUCLEOTIDE SEQUENCE [LARGE SCALE GENOMIC DNA]</scope>
    <source>
        <strain evidence="4">wkB301</strain>
    </source>
</reference>
<feature type="transmembrane region" description="Helical" evidence="1">
    <location>
        <begin position="26"/>
        <end position="48"/>
    </location>
</feature>
<name>A0A2S8AEV0_9FLAO</name>
<dbReference type="PANTHER" id="PTHR14969">
    <property type="entry name" value="SPHINGOSINE-1-PHOSPHATE PHOSPHOHYDROLASE"/>
    <property type="match status" value="1"/>
</dbReference>
<proteinExistence type="predicted"/>
<evidence type="ECO:0000313" key="4">
    <source>
        <dbReference type="Proteomes" id="UP000238042"/>
    </source>
</evidence>
<gene>
    <name evidence="3" type="ORF">C4S77_03145</name>
</gene>
<evidence type="ECO:0000313" key="3">
    <source>
        <dbReference type="EMBL" id="PQL94173.1"/>
    </source>
</evidence>
<dbReference type="SUPFAM" id="SSF48317">
    <property type="entry name" value="Acid phosphatase/Vanadium-dependent haloperoxidase"/>
    <property type="match status" value="1"/>
</dbReference>
<dbReference type="AlphaFoldDB" id="A0A2S8AEV0"/>
<evidence type="ECO:0000256" key="1">
    <source>
        <dbReference type="SAM" id="Phobius"/>
    </source>
</evidence>
<dbReference type="Proteomes" id="UP000238042">
    <property type="component" value="Unassembled WGS sequence"/>
</dbReference>
<dbReference type="EMBL" id="PSZM01000024">
    <property type="protein sequence ID" value="PQL94173.1"/>
    <property type="molecule type" value="Genomic_DNA"/>
</dbReference>
<comment type="caution">
    <text evidence="3">The sequence shown here is derived from an EMBL/GenBank/DDBJ whole genome shotgun (WGS) entry which is preliminary data.</text>
</comment>
<evidence type="ECO:0000259" key="2">
    <source>
        <dbReference type="SMART" id="SM00014"/>
    </source>
</evidence>
<dbReference type="SMART" id="SM00014">
    <property type="entry name" value="acidPPc"/>
    <property type="match status" value="1"/>
</dbReference>
<keyword evidence="1" id="KW-0812">Transmembrane</keyword>
<accession>A0A2S8AEV0</accession>
<feature type="transmembrane region" description="Helical" evidence="1">
    <location>
        <begin position="57"/>
        <end position="77"/>
    </location>
</feature>
<feature type="transmembrane region" description="Helical" evidence="1">
    <location>
        <begin position="104"/>
        <end position="127"/>
    </location>
</feature>
<dbReference type="Pfam" id="PF01569">
    <property type="entry name" value="PAP2"/>
    <property type="match status" value="1"/>
</dbReference>
<feature type="domain" description="Phosphatidic acid phosphatase type 2/haloperoxidase" evidence="2">
    <location>
        <begin position="60"/>
        <end position="176"/>
    </location>
</feature>
<organism evidence="3 4">
    <name type="scientific">Apibacter adventoris</name>
    <dbReference type="NCBI Taxonomy" id="1679466"/>
    <lineage>
        <taxon>Bacteria</taxon>
        <taxon>Pseudomonadati</taxon>
        <taxon>Bacteroidota</taxon>
        <taxon>Flavobacteriia</taxon>
        <taxon>Flavobacteriales</taxon>
        <taxon>Weeksellaceae</taxon>
        <taxon>Apibacter</taxon>
    </lineage>
</organism>
<dbReference type="PANTHER" id="PTHR14969:SF13">
    <property type="entry name" value="AT30094P"/>
    <property type="match status" value="1"/>
</dbReference>
<keyword evidence="4" id="KW-1185">Reference proteome</keyword>
<dbReference type="RefSeq" id="WP_105192115.1">
    <property type="nucleotide sequence ID" value="NZ_PSZM01000024.1"/>
</dbReference>
<dbReference type="InterPro" id="IPR036938">
    <property type="entry name" value="PAP2/HPO_sf"/>
</dbReference>
<dbReference type="Gene3D" id="1.20.144.10">
    <property type="entry name" value="Phosphatidic acid phosphatase type 2/haloperoxidase"/>
    <property type="match status" value="1"/>
</dbReference>
<sequence length="186" mass="21851">MNDLIQWDINLFLFLNNLGSKSFDSFWLFITNEYCWIPVYILILIILIEKYGWKKTILILISIAIMIAITDNFASLIKHWVKRPRPCRNSELNGLFRLVIENCRGSFCFFSAHAANSFGLVTYLSTLFYKKHKYAPFLLFIWAFLVSYSRIYVGVHFPLDIITGIFVGILIGFLFSKTQKWFIPQH</sequence>
<keyword evidence="1" id="KW-0472">Membrane</keyword>
<protein>
    <submittedName>
        <fullName evidence="3">Phosphatase PAP2 family protein</fullName>
    </submittedName>
</protein>
<dbReference type="OrthoDB" id="9789113at2"/>
<dbReference type="InterPro" id="IPR000326">
    <property type="entry name" value="PAP2/HPO"/>
</dbReference>
<feature type="transmembrane region" description="Helical" evidence="1">
    <location>
        <begin position="157"/>
        <end position="176"/>
    </location>
</feature>
<keyword evidence="1" id="KW-1133">Transmembrane helix</keyword>